<accession>A0ABU2MK47</accession>
<evidence type="ECO:0000313" key="3">
    <source>
        <dbReference type="Proteomes" id="UP001183246"/>
    </source>
</evidence>
<evidence type="ECO:0000313" key="2">
    <source>
        <dbReference type="EMBL" id="MDT0341981.1"/>
    </source>
</evidence>
<evidence type="ECO:0000256" key="1">
    <source>
        <dbReference type="SAM" id="MobiDB-lite"/>
    </source>
</evidence>
<name>A0ABU2MK47_9ACTN</name>
<feature type="compositionally biased region" description="Basic and acidic residues" evidence="1">
    <location>
        <begin position="94"/>
        <end position="107"/>
    </location>
</feature>
<feature type="region of interest" description="Disordered" evidence="1">
    <location>
        <begin position="94"/>
        <end position="127"/>
    </location>
</feature>
<proteinExistence type="predicted"/>
<protein>
    <submittedName>
        <fullName evidence="2">Tetratricopeptide repeat protein</fullName>
    </submittedName>
</protein>
<keyword evidence="3" id="KW-1185">Reference proteome</keyword>
<reference evidence="3" key="1">
    <citation type="submission" date="2023-07" db="EMBL/GenBank/DDBJ databases">
        <title>30 novel species of actinomycetes from the DSMZ collection.</title>
        <authorList>
            <person name="Nouioui I."/>
        </authorList>
    </citation>
    <scope>NUCLEOTIDE SEQUENCE [LARGE SCALE GENOMIC DNA]</scope>
    <source>
        <strain evidence="3">DSM 44938</strain>
    </source>
</reference>
<dbReference type="RefSeq" id="WP_311703114.1">
    <property type="nucleotide sequence ID" value="NZ_JAVREL010000002.1"/>
</dbReference>
<gene>
    <name evidence="2" type="ORF">RM590_04930</name>
</gene>
<comment type="caution">
    <text evidence="2">The sequence shown here is derived from an EMBL/GenBank/DDBJ whole genome shotgun (WGS) entry which is preliminary data.</text>
</comment>
<dbReference type="SUPFAM" id="SSF48452">
    <property type="entry name" value="TPR-like"/>
    <property type="match status" value="1"/>
</dbReference>
<dbReference type="EMBL" id="JAVREL010000002">
    <property type="protein sequence ID" value="MDT0341981.1"/>
    <property type="molecule type" value="Genomic_DNA"/>
</dbReference>
<dbReference type="Gene3D" id="1.25.40.10">
    <property type="entry name" value="Tetratricopeptide repeat domain"/>
    <property type="match status" value="1"/>
</dbReference>
<organism evidence="2 3">
    <name type="scientific">Streptomyces litchfieldiae</name>
    <dbReference type="NCBI Taxonomy" id="3075543"/>
    <lineage>
        <taxon>Bacteria</taxon>
        <taxon>Bacillati</taxon>
        <taxon>Actinomycetota</taxon>
        <taxon>Actinomycetes</taxon>
        <taxon>Kitasatosporales</taxon>
        <taxon>Streptomycetaceae</taxon>
        <taxon>Streptomyces</taxon>
    </lineage>
</organism>
<dbReference type="InterPro" id="IPR011990">
    <property type="entry name" value="TPR-like_helical_dom_sf"/>
</dbReference>
<dbReference type="Pfam" id="PF13432">
    <property type="entry name" value="TPR_16"/>
    <property type="match status" value="1"/>
</dbReference>
<dbReference type="Proteomes" id="UP001183246">
    <property type="component" value="Unassembled WGS sequence"/>
</dbReference>
<sequence length="127" mass="13720">MPCPVPLCRTDNAYEATDCGGCGTPLFGYARLHAYPAFLFNQGLAAAREDRLPAARDCFAAVVHWCPGDTEARNALALACLRLGDPEEARRQWAEVLDRRPDDDKARRGLSLLGAGPPDRLPDPGTG</sequence>